<evidence type="ECO:0000256" key="3">
    <source>
        <dbReference type="ARBA" id="ARBA00022692"/>
    </source>
</evidence>
<dbReference type="GO" id="GO:0005886">
    <property type="term" value="C:plasma membrane"/>
    <property type="evidence" value="ECO:0007669"/>
    <property type="project" value="UniProtKB-SubCell"/>
</dbReference>
<accession>A0A2N0ZBE4</accession>
<keyword evidence="6 7" id="KW-0131">Cell cycle</keyword>
<evidence type="ECO:0000256" key="8">
    <source>
        <dbReference type="NCBIfam" id="TIGR02209"/>
    </source>
</evidence>
<evidence type="ECO:0000256" key="5">
    <source>
        <dbReference type="ARBA" id="ARBA00023136"/>
    </source>
</evidence>
<organism evidence="10 11">
    <name type="scientific">Cytobacillus horneckiae</name>
    <dbReference type="NCBI Taxonomy" id="549687"/>
    <lineage>
        <taxon>Bacteria</taxon>
        <taxon>Bacillati</taxon>
        <taxon>Bacillota</taxon>
        <taxon>Bacilli</taxon>
        <taxon>Bacillales</taxon>
        <taxon>Bacillaceae</taxon>
        <taxon>Cytobacillus</taxon>
    </lineage>
</organism>
<evidence type="ECO:0000256" key="1">
    <source>
        <dbReference type="ARBA" id="ARBA00022475"/>
    </source>
</evidence>
<evidence type="ECO:0000313" key="10">
    <source>
        <dbReference type="EMBL" id="PKG26842.1"/>
    </source>
</evidence>
<dbReference type="HAMAP" id="MF_00910">
    <property type="entry name" value="FtsL"/>
    <property type="match status" value="1"/>
</dbReference>
<evidence type="ECO:0000256" key="2">
    <source>
        <dbReference type="ARBA" id="ARBA00022618"/>
    </source>
</evidence>
<dbReference type="EMBL" id="PISD01000055">
    <property type="protein sequence ID" value="PKG26842.1"/>
    <property type="molecule type" value="Genomic_DNA"/>
</dbReference>
<proteinExistence type="inferred from homology"/>
<gene>
    <name evidence="7 10" type="primary">ftsL</name>
    <name evidence="10" type="ORF">CWS20_21885</name>
</gene>
<dbReference type="InterPro" id="IPR011922">
    <property type="entry name" value="Cell_div_FtsL"/>
</dbReference>
<dbReference type="AlphaFoldDB" id="A0A2N0ZBE4"/>
<dbReference type="GO" id="GO:0032153">
    <property type="term" value="C:cell division site"/>
    <property type="evidence" value="ECO:0007669"/>
    <property type="project" value="UniProtKB-UniRule"/>
</dbReference>
<dbReference type="RefSeq" id="WP_066196935.1">
    <property type="nucleotide sequence ID" value="NZ_CP194732.1"/>
</dbReference>
<comment type="function">
    <text evidence="7">Essential cell division protein.</text>
</comment>
<dbReference type="Pfam" id="PF04977">
    <property type="entry name" value="DivIC"/>
    <property type="match status" value="1"/>
</dbReference>
<name>A0A2N0ZBE4_9BACI</name>
<feature type="region of interest" description="Disordered" evidence="9">
    <location>
        <begin position="1"/>
        <end position="27"/>
    </location>
</feature>
<evidence type="ECO:0000256" key="4">
    <source>
        <dbReference type="ARBA" id="ARBA00022989"/>
    </source>
</evidence>
<keyword evidence="5 7" id="KW-0472">Membrane</keyword>
<sequence length="118" mass="13316">MENVARKLQEDQQVRQQPVHKPKKVNEKKSFFSPGEKILGFLFAGALFLGCTQIVSNQSAIYEVNRDIQKTQSAIQNQEQVNADLTTQVEELGQYDRVRGIAEKQGLVPNDNTKVVND</sequence>
<keyword evidence="2 7" id="KW-0132">Cell division</keyword>
<dbReference type="NCBIfam" id="TIGR02209">
    <property type="entry name" value="ftsL_broad"/>
    <property type="match status" value="1"/>
</dbReference>
<keyword evidence="4 7" id="KW-1133">Transmembrane helix</keyword>
<dbReference type="Proteomes" id="UP000233343">
    <property type="component" value="Unassembled WGS sequence"/>
</dbReference>
<protein>
    <recommendedName>
        <fullName evidence="7 8">Cell division protein FtsL</fullName>
    </recommendedName>
</protein>
<dbReference type="GO" id="GO:0043093">
    <property type="term" value="P:FtsZ-dependent cytokinesis"/>
    <property type="evidence" value="ECO:0007669"/>
    <property type="project" value="UniProtKB-UniRule"/>
</dbReference>
<comment type="similarity">
    <text evidence="7">Belongs to the FtsL family.</text>
</comment>
<comment type="caution">
    <text evidence="10">The sequence shown here is derived from an EMBL/GenBank/DDBJ whole genome shotgun (WGS) entry which is preliminary data.</text>
</comment>
<evidence type="ECO:0000256" key="9">
    <source>
        <dbReference type="SAM" id="MobiDB-lite"/>
    </source>
</evidence>
<reference evidence="10 11" key="1">
    <citation type="journal article" date="2010" name="Int. J. Syst. Evol. Microbiol.">
        <title>Bacillus horneckiae sp. nov., isolated from a spacecraft-assembly clean room.</title>
        <authorList>
            <person name="Vaishampayan P."/>
            <person name="Probst A."/>
            <person name="Krishnamurthi S."/>
            <person name="Ghosh S."/>
            <person name="Osman S."/>
            <person name="McDowall A."/>
            <person name="Ruckmani A."/>
            <person name="Mayilraj S."/>
            <person name="Venkateswaran K."/>
        </authorList>
    </citation>
    <scope>NUCLEOTIDE SEQUENCE [LARGE SCALE GENOMIC DNA]</scope>
    <source>
        <strain evidence="11">1PO1SC</strain>
    </source>
</reference>
<keyword evidence="11" id="KW-1185">Reference proteome</keyword>
<evidence type="ECO:0000256" key="7">
    <source>
        <dbReference type="HAMAP-Rule" id="MF_00910"/>
    </source>
</evidence>
<keyword evidence="1 7" id="KW-1003">Cell membrane</keyword>
<evidence type="ECO:0000313" key="11">
    <source>
        <dbReference type="Proteomes" id="UP000233343"/>
    </source>
</evidence>
<keyword evidence="3 7" id="KW-0812">Transmembrane</keyword>
<comment type="subcellular location">
    <subcellularLocation>
        <location evidence="7">Cell membrane</location>
        <topology evidence="7">Single-pass type II membrane protein</topology>
    </subcellularLocation>
    <text evidence="7">Localizes to the division septum where it forms a ring structure.</text>
</comment>
<evidence type="ECO:0000256" key="6">
    <source>
        <dbReference type="ARBA" id="ARBA00023306"/>
    </source>
</evidence>
<dbReference type="InterPro" id="IPR007060">
    <property type="entry name" value="FtsL/DivIC"/>
</dbReference>
<feature type="compositionally biased region" description="Basic and acidic residues" evidence="9">
    <location>
        <begin position="1"/>
        <end position="13"/>
    </location>
</feature>